<keyword evidence="3" id="KW-0129">CBS domain</keyword>
<dbReference type="Gene3D" id="3.10.580.10">
    <property type="entry name" value="CBS-domain"/>
    <property type="match status" value="1"/>
</dbReference>
<dbReference type="Pfam" id="PF00291">
    <property type="entry name" value="PALP"/>
    <property type="match status" value="2"/>
</dbReference>
<dbReference type="PROSITE" id="PS00901">
    <property type="entry name" value="CYS_SYNTHASE"/>
    <property type="match status" value="1"/>
</dbReference>
<comment type="function">
    <text evidence="2">Hydro-lyase catalyzing the first step of the transsulfuration pathway, where the hydroxyl group of L-serine is displaced by L-homocysteine in a beta-replacement reaction to form L-cystathionine, the precursor of L-cysteine. This catabolic route allows the elimination of L-methionine and the toxic metabolite L-homocysteine. Also involved in the production of hydrogen sulfide, a gasotransmitter with signaling and cytoprotective effects on neurons.</text>
</comment>
<feature type="domain" description="CBS" evidence="4">
    <location>
        <begin position="354"/>
        <end position="412"/>
    </location>
</feature>
<evidence type="ECO:0000256" key="2">
    <source>
        <dbReference type="ARBA" id="ARBA00045425"/>
    </source>
</evidence>
<keyword evidence="5" id="KW-1185">Reference proteome</keyword>
<dbReference type="InterPro" id="IPR046353">
    <property type="entry name" value="CBS_C"/>
</dbReference>
<dbReference type="SUPFAM" id="SSF54631">
    <property type="entry name" value="CBS-domain pair"/>
    <property type="match status" value="1"/>
</dbReference>
<dbReference type="InterPro" id="IPR001216">
    <property type="entry name" value="P-phosphate_BS"/>
</dbReference>
<dbReference type="RefSeq" id="XP_014666903.1">
    <property type="nucleotide sequence ID" value="XM_014811417.1"/>
</dbReference>
<evidence type="ECO:0000313" key="5">
    <source>
        <dbReference type="Proteomes" id="UP000695022"/>
    </source>
</evidence>
<organism evidence="5 6">
    <name type="scientific">Priapulus caudatus</name>
    <name type="common">Priapulid worm</name>
    <dbReference type="NCBI Taxonomy" id="37621"/>
    <lineage>
        <taxon>Eukaryota</taxon>
        <taxon>Metazoa</taxon>
        <taxon>Ecdysozoa</taxon>
        <taxon>Scalidophora</taxon>
        <taxon>Priapulida</taxon>
        <taxon>Priapulimorpha</taxon>
        <taxon>Priapulimorphida</taxon>
        <taxon>Priapulidae</taxon>
        <taxon>Priapulus</taxon>
    </lineage>
</organism>
<evidence type="ECO:0000313" key="6">
    <source>
        <dbReference type="RefSeq" id="XP_014666903.1"/>
    </source>
</evidence>
<dbReference type="PROSITE" id="PS51371">
    <property type="entry name" value="CBS"/>
    <property type="match status" value="1"/>
</dbReference>
<dbReference type="Proteomes" id="UP000695022">
    <property type="component" value="Unplaced"/>
</dbReference>
<dbReference type="GeneID" id="106808625"/>
<gene>
    <name evidence="6" type="primary">LOC106808625</name>
</gene>
<evidence type="ECO:0000259" key="4">
    <source>
        <dbReference type="PROSITE" id="PS51371"/>
    </source>
</evidence>
<dbReference type="Gene3D" id="3.40.50.1100">
    <property type="match status" value="3"/>
</dbReference>
<dbReference type="InterPro" id="IPR050214">
    <property type="entry name" value="Cys_Synth/Cystath_Beta-Synth"/>
</dbReference>
<evidence type="ECO:0000256" key="1">
    <source>
        <dbReference type="ARBA" id="ARBA00001933"/>
    </source>
</evidence>
<dbReference type="Pfam" id="PF00571">
    <property type="entry name" value="CBS"/>
    <property type="match status" value="1"/>
</dbReference>
<dbReference type="InterPro" id="IPR036052">
    <property type="entry name" value="TrpB-like_PALP_sf"/>
</dbReference>
<accession>A0ABM1E3Y2</accession>
<name>A0ABM1E3Y2_PRICU</name>
<evidence type="ECO:0000256" key="3">
    <source>
        <dbReference type="PROSITE-ProRule" id="PRU00703"/>
    </source>
</evidence>
<proteinExistence type="predicted"/>
<dbReference type="SUPFAM" id="SSF53686">
    <property type="entry name" value="Tryptophan synthase beta subunit-like PLP-dependent enzymes"/>
    <property type="match status" value="1"/>
</dbReference>
<dbReference type="CDD" id="cd01561">
    <property type="entry name" value="CBS_like"/>
    <property type="match status" value="1"/>
</dbReference>
<dbReference type="InterPro" id="IPR046342">
    <property type="entry name" value="CBS_dom_sf"/>
</dbReference>
<reference evidence="6" key="1">
    <citation type="submission" date="2025-08" db="UniProtKB">
        <authorList>
            <consortium name="RefSeq"/>
        </authorList>
    </citation>
    <scope>IDENTIFICATION</scope>
</reference>
<dbReference type="PANTHER" id="PTHR10314">
    <property type="entry name" value="CYSTATHIONINE BETA-SYNTHASE"/>
    <property type="match status" value="1"/>
</dbReference>
<comment type="cofactor">
    <cofactor evidence="1">
        <name>pyridoxal 5'-phosphate</name>
        <dbReference type="ChEBI" id="CHEBI:597326"/>
    </cofactor>
</comment>
<protein>
    <submittedName>
        <fullName evidence="6">Cystathionine beta-synthase-like</fullName>
    </submittedName>
</protein>
<dbReference type="InterPro" id="IPR001926">
    <property type="entry name" value="TrpB-like_PALP"/>
</dbReference>
<dbReference type="InterPro" id="IPR000644">
    <property type="entry name" value="CBS_dom"/>
</dbReference>
<sequence length="489" mass="53738">MQVRKYGRKGRCRIRRVNGDTGILPNILSAIGNTPLVKINNISKSAGLKCQLLAKCEYFNAGGSVKDRIGLRMVEEAELEGKLKPGHVIIEPTSGNTGIGLRAGHAAVKGHIRCSHRQCQEKNEFGEGVDVVLNGYRILPLPKVNKPLAVFPFCVKASGTYRNPYNPVAHYDTTAEEILEQCGGKVDMLVAGAGTGGTITGISRKIKEKCPNCQIIGVDPYGSTLAAPSELNVTNISYYEVEGIGYDFVPTVLDRSSVDKWYKSEDKETFIMARRLLREEGLLCGGSSGTAMSTAVKAAKELKEGQNCVVILPDSLRNYMTRFLSDSWMEERDFLAKDHKAASEWWWKERVSALNLNAPLTVVPSMTVEDAIEIMNTEGYDQLPVVDEQGCIDGMVTLGSLMAAVLADRVKKQTPVSQILYNQFKTITLETTLGKLSQILNTDHFAVVLHEQKQYRTNEDSMTKTVIIGVVTSIDFLNFLAKQTPPSPA</sequence>
<dbReference type="CDD" id="cd04608">
    <property type="entry name" value="CBS_pair_CBS"/>
    <property type="match status" value="1"/>
</dbReference>
<dbReference type="SMART" id="SM00116">
    <property type="entry name" value="CBS"/>
    <property type="match status" value="2"/>
</dbReference>